<reference evidence="2 3" key="1">
    <citation type="journal article" date="2019" name="Microb. Cell Fact.">
        <title>Exploring novel herbicidin analogues by transcriptional regulator overexpression and MS/MS molecular networking.</title>
        <authorList>
            <person name="Shi Y."/>
            <person name="Gu R."/>
            <person name="Li Y."/>
            <person name="Wang X."/>
            <person name="Ren W."/>
            <person name="Li X."/>
            <person name="Wang L."/>
            <person name="Xie Y."/>
            <person name="Hong B."/>
        </authorList>
    </citation>
    <scope>NUCLEOTIDE SEQUENCE [LARGE SCALE GENOMIC DNA]</scope>
    <source>
        <strain evidence="2 3">US-43</strain>
    </source>
</reference>
<sequence>MTTHIANGTSRFSCRPRVRESAVPPSVIETATARRHAGDWAGRPAAGRARRRGGGGPRPDRAVPPGRGPDPPGPGRRDRRPRPGGRPRHHARRPAPGGRGRSDSHRGTRRSGEPLPTGRPGGRPRGAAHGGRRAARPGSPARCCRACAAGRPG</sequence>
<dbReference type="OrthoDB" id="3276909at2"/>
<feature type="compositionally biased region" description="Low complexity" evidence="1">
    <location>
        <begin position="136"/>
        <end position="153"/>
    </location>
</feature>
<feature type="compositionally biased region" description="Polar residues" evidence="1">
    <location>
        <begin position="1"/>
        <end position="12"/>
    </location>
</feature>
<name>A0A5N5W5Q1_STRMB</name>
<comment type="caution">
    <text evidence="2">The sequence shown here is derived from an EMBL/GenBank/DDBJ whole genome shotgun (WGS) entry which is preliminary data.</text>
</comment>
<evidence type="ECO:0000313" key="3">
    <source>
        <dbReference type="Proteomes" id="UP000327000"/>
    </source>
</evidence>
<proteinExistence type="predicted"/>
<dbReference type="Proteomes" id="UP000327000">
    <property type="component" value="Unassembled WGS sequence"/>
</dbReference>
<dbReference type="EMBL" id="VOKX01000070">
    <property type="protein sequence ID" value="KAB7839599.1"/>
    <property type="molecule type" value="Genomic_DNA"/>
</dbReference>
<evidence type="ECO:0000313" key="2">
    <source>
        <dbReference type="EMBL" id="KAB7839599.1"/>
    </source>
</evidence>
<feature type="compositionally biased region" description="Basic and acidic residues" evidence="1">
    <location>
        <begin position="100"/>
        <end position="112"/>
    </location>
</feature>
<accession>A0A5N5W5Q1</accession>
<feature type="compositionally biased region" description="Basic residues" evidence="1">
    <location>
        <begin position="77"/>
        <end position="93"/>
    </location>
</feature>
<evidence type="ECO:0000256" key="1">
    <source>
        <dbReference type="SAM" id="MobiDB-lite"/>
    </source>
</evidence>
<gene>
    <name evidence="2" type="ORF">FRZ00_21990</name>
</gene>
<dbReference type="AlphaFoldDB" id="A0A5N5W5Q1"/>
<protein>
    <submittedName>
        <fullName evidence="2">Uncharacterized protein</fullName>
    </submittedName>
</protein>
<keyword evidence="3" id="KW-1185">Reference proteome</keyword>
<organism evidence="2 3">
    <name type="scientific">Streptomyces mobaraensis</name>
    <name type="common">Streptoverticillium mobaraense</name>
    <dbReference type="NCBI Taxonomy" id="35621"/>
    <lineage>
        <taxon>Bacteria</taxon>
        <taxon>Bacillati</taxon>
        <taxon>Actinomycetota</taxon>
        <taxon>Actinomycetes</taxon>
        <taxon>Kitasatosporales</taxon>
        <taxon>Streptomycetaceae</taxon>
        <taxon>Streptomyces</taxon>
    </lineage>
</organism>
<feature type="region of interest" description="Disordered" evidence="1">
    <location>
        <begin position="1"/>
        <end position="153"/>
    </location>
</feature>